<dbReference type="InParanoid" id="A0A803K962"/>
<keyword evidence="3" id="KW-0862">Zinc</keyword>
<feature type="compositionally biased region" description="Low complexity" evidence="5">
    <location>
        <begin position="79"/>
        <end position="89"/>
    </location>
</feature>
<feature type="region of interest" description="Disordered" evidence="5">
    <location>
        <begin position="50"/>
        <end position="167"/>
    </location>
</feature>
<dbReference type="GO" id="GO:0008270">
    <property type="term" value="F:zinc ion binding"/>
    <property type="evidence" value="ECO:0007669"/>
    <property type="project" value="UniProtKB-KW"/>
</dbReference>
<dbReference type="GeneTree" id="ENSGT01010000228720"/>
<name>A0A803K962_XENTR</name>
<feature type="compositionally biased region" description="Polar residues" evidence="5">
    <location>
        <begin position="52"/>
        <end position="63"/>
    </location>
</feature>
<dbReference type="Ensembl" id="ENSXETT00000118026">
    <property type="protein sequence ID" value="ENSXETP00000116918"/>
    <property type="gene ID" value="ENSXETG00000044819"/>
</dbReference>
<dbReference type="Pfam" id="PF02892">
    <property type="entry name" value="zf-BED"/>
    <property type="match status" value="1"/>
</dbReference>
<organism evidence="7">
    <name type="scientific">Xenopus tropicalis</name>
    <name type="common">Western clawed frog</name>
    <name type="synonym">Silurana tropicalis</name>
    <dbReference type="NCBI Taxonomy" id="8364"/>
    <lineage>
        <taxon>Eukaryota</taxon>
        <taxon>Metazoa</taxon>
        <taxon>Chordata</taxon>
        <taxon>Craniata</taxon>
        <taxon>Vertebrata</taxon>
        <taxon>Euteleostomi</taxon>
        <taxon>Amphibia</taxon>
        <taxon>Batrachia</taxon>
        <taxon>Anura</taxon>
        <taxon>Pipoidea</taxon>
        <taxon>Pipidae</taxon>
        <taxon>Xenopodinae</taxon>
        <taxon>Xenopus</taxon>
        <taxon>Silurana</taxon>
    </lineage>
</organism>
<dbReference type="InterPro" id="IPR003656">
    <property type="entry name" value="Znf_BED"/>
</dbReference>
<evidence type="ECO:0000256" key="4">
    <source>
        <dbReference type="PROSITE-ProRule" id="PRU00027"/>
    </source>
</evidence>
<evidence type="ECO:0000259" key="6">
    <source>
        <dbReference type="PROSITE" id="PS50808"/>
    </source>
</evidence>
<dbReference type="PANTHER" id="PTHR47241:SF1">
    <property type="entry name" value="BED-TYPE DOMAIN-CONTAINING PROTEIN"/>
    <property type="match status" value="1"/>
</dbReference>
<dbReference type="AlphaFoldDB" id="A0A803K962"/>
<reference evidence="7" key="1">
    <citation type="journal article" date="2010" name="Science">
        <title>The genome of the Western clawed frog Xenopus tropicalis.</title>
        <authorList>
            <person name="Hellsten U."/>
            <person name="Harland R.M."/>
            <person name="Gilchrist M.J."/>
            <person name="Hendrix D."/>
            <person name="Jurka J."/>
            <person name="Kapitonov V."/>
            <person name="Ovcharenko I."/>
            <person name="Putnam N.H."/>
            <person name="Shu S."/>
            <person name="Taher L."/>
            <person name="Blitz I.L."/>
            <person name="Blumberg B."/>
            <person name="Dichmann D.S."/>
            <person name="Dubchak I."/>
            <person name="Amaya E."/>
            <person name="Detter J.C."/>
            <person name="Fletcher R."/>
            <person name="Gerhard D.S."/>
            <person name="Goodstein D."/>
            <person name="Graves T."/>
            <person name="Grigoriev I.V."/>
            <person name="Grimwood J."/>
            <person name="Kawashima T."/>
            <person name="Lindquist E."/>
            <person name="Lucas S.M."/>
            <person name="Mead P.E."/>
            <person name="Mitros T."/>
            <person name="Ogino H."/>
            <person name="Ohta Y."/>
            <person name="Poliakov A.V."/>
            <person name="Pollet N."/>
            <person name="Robert J."/>
            <person name="Salamov A."/>
            <person name="Sater A.K."/>
            <person name="Schmutz J."/>
            <person name="Terry A."/>
            <person name="Vize P.D."/>
            <person name="Warren W.C."/>
            <person name="Wells D."/>
            <person name="Wills A."/>
            <person name="Wilson R.K."/>
            <person name="Zimmerman L.B."/>
            <person name="Zorn A.M."/>
            <person name="Grainger R."/>
            <person name="Grammer T."/>
            <person name="Khokha M.K."/>
            <person name="Richardson P.M."/>
            <person name="Rokhsar D.S."/>
        </authorList>
    </citation>
    <scope>NUCLEOTIDE SEQUENCE [LARGE SCALE GENOMIC DNA]</scope>
    <source>
        <strain evidence="7">Nigerian</strain>
    </source>
</reference>
<dbReference type="SMART" id="SM00614">
    <property type="entry name" value="ZnF_BED"/>
    <property type="match status" value="1"/>
</dbReference>
<evidence type="ECO:0000256" key="2">
    <source>
        <dbReference type="ARBA" id="ARBA00022771"/>
    </source>
</evidence>
<keyword evidence="2 4" id="KW-0863">Zinc-finger</keyword>
<feature type="domain" description="BED-type" evidence="6">
    <location>
        <begin position="20"/>
        <end position="77"/>
    </location>
</feature>
<dbReference type="GO" id="GO:0003677">
    <property type="term" value="F:DNA binding"/>
    <property type="evidence" value="ECO:0007669"/>
    <property type="project" value="InterPro"/>
</dbReference>
<keyword evidence="1" id="KW-0479">Metal-binding</keyword>
<feature type="compositionally biased region" description="Basic and acidic residues" evidence="5">
    <location>
        <begin position="108"/>
        <end position="117"/>
    </location>
</feature>
<evidence type="ECO:0000256" key="3">
    <source>
        <dbReference type="ARBA" id="ARBA00022833"/>
    </source>
</evidence>
<proteinExistence type="predicted"/>
<dbReference type="PANTHER" id="PTHR47241">
    <property type="entry name" value="FINGER PROTEIN, PUTATIVE-RELATED"/>
    <property type="match status" value="1"/>
</dbReference>
<dbReference type="InterPro" id="IPR052865">
    <property type="entry name" value="Zinc_finger_BED"/>
</dbReference>
<dbReference type="SUPFAM" id="SSF57667">
    <property type="entry name" value="beta-beta-alpha zinc fingers"/>
    <property type="match status" value="1"/>
</dbReference>
<dbReference type="PROSITE" id="PS50808">
    <property type="entry name" value="ZF_BED"/>
    <property type="match status" value="1"/>
</dbReference>
<evidence type="ECO:0000256" key="5">
    <source>
        <dbReference type="SAM" id="MobiDB-lite"/>
    </source>
</evidence>
<evidence type="ECO:0000313" key="7">
    <source>
        <dbReference type="Ensembl" id="ENSXETP00000116918"/>
    </source>
</evidence>
<reference evidence="7" key="2">
    <citation type="submission" date="2021-03" db="UniProtKB">
        <authorList>
            <consortium name="Ensembl"/>
        </authorList>
    </citation>
    <scope>IDENTIFICATION</scope>
</reference>
<evidence type="ECO:0000256" key="1">
    <source>
        <dbReference type="ARBA" id="ARBA00022723"/>
    </source>
</evidence>
<sequence>MGRDLQPSGPQPSTAGRVVARTSAVWAFFTCQSTDPLVAVCHLCRQKVHRGQTGSHMGTSALSSHMKRHHRMTWEQHQSGRAPGGSSASCPPPPIPQGTGASSPIPVAREEDSEAHSWRRPLSPCRLPDSGAAVVHSPPAPSRECGMRQFSQPAGRPPPRPSDPRALLRTCSQPCGSALPEELLRVGSCAGEGT</sequence>
<protein>
    <recommendedName>
        <fullName evidence="6">BED-type domain-containing protein</fullName>
    </recommendedName>
</protein>
<accession>A0A803K962</accession>
<dbReference type="InterPro" id="IPR036236">
    <property type="entry name" value="Znf_C2H2_sf"/>
</dbReference>